<reference evidence="1" key="1">
    <citation type="submission" date="2021-02" db="EMBL/GenBank/DDBJ databases">
        <authorList>
            <consortium name="DOE Joint Genome Institute"/>
            <person name="Ahrendt S."/>
            <person name="Looney B.P."/>
            <person name="Miyauchi S."/>
            <person name="Morin E."/>
            <person name="Drula E."/>
            <person name="Courty P.E."/>
            <person name="Chicoki N."/>
            <person name="Fauchery L."/>
            <person name="Kohler A."/>
            <person name="Kuo A."/>
            <person name="Labutti K."/>
            <person name="Pangilinan J."/>
            <person name="Lipzen A."/>
            <person name="Riley R."/>
            <person name="Andreopoulos W."/>
            <person name="He G."/>
            <person name="Johnson J."/>
            <person name="Barry K.W."/>
            <person name="Grigoriev I.V."/>
            <person name="Nagy L."/>
            <person name="Hibbett D."/>
            <person name="Henrissat B."/>
            <person name="Matheny P.B."/>
            <person name="Labbe J."/>
            <person name="Martin F."/>
        </authorList>
    </citation>
    <scope>NUCLEOTIDE SEQUENCE</scope>
    <source>
        <strain evidence="1">FP105234-sp</strain>
    </source>
</reference>
<dbReference type="EMBL" id="MU275860">
    <property type="protein sequence ID" value="KAI0050606.1"/>
    <property type="molecule type" value="Genomic_DNA"/>
</dbReference>
<gene>
    <name evidence="1" type="ORF">FA95DRAFT_574321</name>
</gene>
<proteinExistence type="predicted"/>
<keyword evidence="2" id="KW-1185">Reference proteome</keyword>
<evidence type="ECO:0000313" key="1">
    <source>
        <dbReference type="EMBL" id="KAI0050606.1"/>
    </source>
</evidence>
<comment type="caution">
    <text evidence="1">The sequence shown here is derived from an EMBL/GenBank/DDBJ whole genome shotgun (WGS) entry which is preliminary data.</text>
</comment>
<name>A0ACB8S2J1_9AGAM</name>
<reference evidence="1" key="2">
    <citation type="journal article" date="2022" name="New Phytol.">
        <title>Evolutionary transition to the ectomycorrhizal habit in the genomes of a hyperdiverse lineage of mushroom-forming fungi.</title>
        <authorList>
            <person name="Looney B."/>
            <person name="Miyauchi S."/>
            <person name="Morin E."/>
            <person name="Drula E."/>
            <person name="Courty P.E."/>
            <person name="Kohler A."/>
            <person name="Kuo A."/>
            <person name="LaButti K."/>
            <person name="Pangilinan J."/>
            <person name="Lipzen A."/>
            <person name="Riley R."/>
            <person name="Andreopoulos W."/>
            <person name="He G."/>
            <person name="Johnson J."/>
            <person name="Nolan M."/>
            <person name="Tritt A."/>
            <person name="Barry K.W."/>
            <person name="Grigoriev I.V."/>
            <person name="Nagy L.G."/>
            <person name="Hibbett D."/>
            <person name="Henrissat B."/>
            <person name="Matheny P.B."/>
            <person name="Labbe J."/>
            <person name="Martin F.M."/>
        </authorList>
    </citation>
    <scope>NUCLEOTIDE SEQUENCE</scope>
    <source>
        <strain evidence="1">FP105234-sp</strain>
    </source>
</reference>
<dbReference type="Proteomes" id="UP000814033">
    <property type="component" value="Unassembled WGS sequence"/>
</dbReference>
<protein>
    <submittedName>
        <fullName evidence="1">Kinase-like protein</fullName>
    </submittedName>
</protein>
<organism evidence="1 2">
    <name type="scientific">Auriscalpium vulgare</name>
    <dbReference type="NCBI Taxonomy" id="40419"/>
    <lineage>
        <taxon>Eukaryota</taxon>
        <taxon>Fungi</taxon>
        <taxon>Dikarya</taxon>
        <taxon>Basidiomycota</taxon>
        <taxon>Agaricomycotina</taxon>
        <taxon>Agaricomycetes</taxon>
        <taxon>Russulales</taxon>
        <taxon>Auriscalpiaceae</taxon>
        <taxon>Auriscalpium</taxon>
    </lineage>
</organism>
<accession>A0ACB8S2J1</accession>
<sequence length="531" mass="58968">MTVDEVAASPLFQHAFYTDEHVWHEPAAPTHEVGQPSRIQWRLPALVPPAVAAPMPSILDGLFAPPLGPEFTPDLQAAATPRQFAYLPAEDEPTGPGLAMLPVAKAQSPRVMISSSGPPELLHTQRQAGQFGPIAPPRSPGVHQDTNRQPPQAQHDLLFAKDAALRASFPRSDCQWSLHPPPGISQPYIAGGGRAHLIHTDVNAPAAFRVGPALITLSHYRGMLGSAGSGYEAELLLNGQSFPVEVNIYWKAALRADKFMLEQVLRERRAQEILRTRGSKLITRLVSSFETSDFVCFVTDTRELGTVRVRKIAAELLFGLEQLHSLGIVHRNIGANSLVFRHDGQLAIRRLFRACQQKDQVPGCLSTAPEMLADGSVHTYQADVWDYGVLLAKLCLHGKDVFAGHKTKNDLGEILRGWNVKEDPRFQERVPHVLCDLLSELLKTDPQERITLANAKKHLFFRQIDWQDISNCAGPVPEMLTLRPRPWTACPVRVGSLLKGMSLRELVYDPAVAEPDWSEFNWSAWEQWPRL</sequence>
<evidence type="ECO:0000313" key="2">
    <source>
        <dbReference type="Proteomes" id="UP000814033"/>
    </source>
</evidence>